<evidence type="ECO:0000256" key="6">
    <source>
        <dbReference type="ARBA" id="ARBA00022714"/>
    </source>
</evidence>
<evidence type="ECO:0000313" key="16">
    <source>
        <dbReference type="Proteomes" id="UP000033671"/>
    </source>
</evidence>
<dbReference type="UniPathway" id="UPA00266"/>
<keyword evidence="8 12" id="KW-0663">Pyridoxal phosphate</keyword>
<comment type="cofactor">
    <cofactor evidence="1 12 13">
        <name>pyridoxal 5'-phosphate</name>
        <dbReference type="ChEBI" id="CHEBI:597326"/>
    </cofactor>
</comment>
<feature type="binding site" evidence="12">
    <location>
        <position position="201"/>
    </location>
    <ligand>
        <name>pyridoxal 5'-phosphate</name>
        <dbReference type="ChEBI" id="CHEBI:597326"/>
    </ligand>
</feature>
<keyword evidence="9 12" id="KW-0408">Iron</keyword>
<evidence type="ECO:0000256" key="3">
    <source>
        <dbReference type="ARBA" id="ARBA00005151"/>
    </source>
</evidence>
<keyword evidence="5 12" id="KW-0808">Transferase</keyword>
<dbReference type="EMBL" id="LAOA01000020">
    <property type="protein sequence ID" value="KJV76506.1"/>
    <property type="molecule type" value="Genomic_DNA"/>
</dbReference>
<feature type="binding site" evidence="12">
    <location>
        <begin position="221"/>
        <end position="223"/>
    </location>
    <ligand>
        <name>pyridoxal 5'-phosphate</name>
        <dbReference type="ChEBI" id="CHEBI:597326"/>
    </ligand>
</feature>
<dbReference type="HAMAP" id="MF_00331">
    <property type="entry name" value="Cys_desulf_IscS"/>
    <property type="match status" value="1"/>
</dbReference>
<evidence type="ECO:0000256" key="9">
    <source>
        <dbReference type="ARBA" id="ARBA00023004"/>
    </source>
</evidence>
<feature type="active site" description="Cysteine persulfide intermediate" evidence="12">
    <location>
        <position position="347"/>
    </location>
</feature>
<comment type="subcellular location">
    <subcellularLocation>
        <location evidence="12">Cytoplasm</location>
    </subcellularLocation>
</comment>
<organism evidence="15 16">
    <name type="scientific">Orientia tsutsugamushi str. TA716</name>
    <dbReference type="NCBI Taxonomy" id="1359175"/>
    <lineage>
        <taxon>Bacteria</taxon>
        <taxon>Pseudomonadati</taxon>
        <taxon>Pseudomonadota</taxon>
        <taxon>Alphaproteobacteria</taxon>
        <taxon>Rickettsiales</taxon>
        <taxon>Rickettsiaceae</taxon>
        <taxon>Rickettsieae</taxon>
        <taxon>Orientia</taxon>
    </lineage>
</organism>
<dbReference type="NCBIfam" id="NF010611">
    <property type="entry name" value="PRK14012.1"/>
    <property type="match status" value="1"/>
</dbReference>
<evidence type="ECO:0000256" key="8">
    <source>
        <dbReference type="ARBA" id="ARBA00022898"/>
    </source>
</evidence>
<comment type="function">
    <text evidence="12">Master enzyme that delivers sulfur to a number of partners involved in Fe-S cluster assembly, tRNA modification or cofactor biosynthesis. Catalyzes the removal of elemental sulfur atoms from cysteine to produce alanine. Functions as a sulfur delivery protein for Fe-S cluster synthesis onto IscU, an Fe-S scaffold assembly protein, as well as other S acceptor proteins.</text>
</comment>
<accession>A0A0F3P9C1</accession>
<dbReference type="FunFam" id="3.40.640.10:FF:000003">
    <property type="entry name" value="Cysteine desulfurase IscS"/>
    <property type="match status" value="1"/>
</dbReference>
<dbReference type="InterPro" id="IPR015422">
    <property type="entry name" value="PyrdxlP-dep_Trfase_small"/>
</dbReference>
<feature type="binding site" description="via persulfide group" evidence="12">
    <location>
        <position position="347"/>
    </location>
    <ligand>
        <name>[2Fe-2S] cluster</name>
        <dbReference type="ChEBI" id="CHEBI:190135"/>
        <note>ligand shared with IscU</note>
    </ligand>
</feature>
<comment type="subunit">
    <text evidence="12">Homodimer. Forms a heterotetramer with IscU, interacts with other sulfur acceptors.</text>
</comment>
<protein>
    <recommendedName>
        <fullName evidence="12">Cysteine desulfurase IscS</fullName>
        <ecNumber evidence="12">2.8.1.7</ecNumber>
    </recommendedName>
</protein>
<dbReference type="GO" id="GO:0044571">
    <property type="term" value="P:[2Fe-2S] cluster assembly"/>
    <property type="evidence" value="ECO:0007669"/>
    <property type="project" value="UniProtKB-UniRule"/>
</dbReference>
<dbReference type="PATRIC" id="fig|1359175.3.peg.1288"/>
<evidence type="ECO:0000256" key="4">
    <source>
        <dbReference type="ARBA" id="ARBA00006490"/>
    </source>
</evidence>
<feature type="binding site" evidence="12">
    <location>
        <position position="261"/>
    </location>
    <ligand>
        <name>pyridoxal 5'-phosphate</name>
        <dbReference type="ChEBI" id="CHEBI:597326"/>
    </ligand>
</feature>
<feature type="domain" description="Aminotransferase class V" evidence="14">
    <location>
        <begin position="24"/>
        <end position="387"/>
    </location>
</feature>
<evidence type="ECO:0000256" key="11">
    <source>
        <dbReference type="ARBA" id="ARBA00050776"/>
    </source>
</evidence>
<dbReference type="InterPro" id="IPR016454">
    <property type="entry name" value="Cysteine_dSase"/>
</dbReference>
<evidence type="ECO:0000256" key="10">
    <source>
        <dbReference type="ARBA" id="ARBA00023014"/>
    </source>
</evidence>
<keyword evidence="10 12" id="KW-0411">Iron-sulfur</keyword>
<reference evidence="15 16" key="1">
    <citation type="submission" date="2015-01" db="EMBL/GenBank/DDBJ databases">
        <title>Genome Sequencing of Rickettsiales.</title>
        <authorList>
            <person name="Daugherty S.C."/>
            <person name="Su Q."/>
            <person name="Abolude K."/>
            <person name="Beier-Sexton M."/>
            <person name="Carlyon J.A."/>
            <person name="Carter R."/>
            <person name="Day N.P."/>
            <person name="Dumler S.J."/>
            <person name="Dyachenko V."/>
            <person name="Godinez A."/>
            <person name="Kurtti T.J."/>
            <person name="Lichay M."/>
            <person name="Mullins K.E."/>
            <person name="Ott S."/>
            <person name="Pappas-Brown V."/>
            <person name="Paris D.H."/>
            <person name="Patel P."/>
            <person name="Richards A.L."/>
            <person name="Sadzewicz L."/>
            <person name="Sears K."/>
            <person name="Seidman D."/>
            <person name="Sengamalay N."/>
            <person name="Stenos J."/>
            <person name="Tallon L.J."/>
            <person name="Vincent G."/>
            <person name="Fraser C.M."/>
            <person name="Munderloh U."/>
            <person name="Dunning-Hotopp J.C."/>
        </authorList>
    </citation>
    <scope>NUCLEOTIDE SEQUENCE [LARGE SCALE GENOMIC DNA]</scope>
    <source>
        <strain evidence="15 16">TA716</strain>
    </source>
</reference>
<dbReference type="SUPFAM" id="SSF53383">
    <property type="entry name" value="PLP-dependent transferases"/>
    <property type="match status" value="1"/>
</dbReference>
<proteinExistence type="inferred from homology"/>
<dbReference type="AlphaFoldDB" id="A0A0F3P9C1"/>
<dbReference type="GO" id="GO:0046872">
    <property type="term" value="F:metal ion binding"/>
    <property type="evidence" value="ECO:0007669"/>
    <property type="project" value="UniProtKB-KW"/>
</dbReference>
<dbReference type="Pfam" id="PF00266">
    <property type="entry name" value="Aminotran_5"/>
    <property type="match status" value="1"/>
</dbReference>
<evidence type="ECO:0000256" key="13">
    <source>
        <dbReference type="RuleBase" id="RU004504"/>
    </source>
</evidence>
<gene>
    <name evidence="12 15" type="primary">iscS</name>
    <name evidence="15" type="ORF">OTSTA716_0766</name>
</gene>
<keyword evidence="6 12" id="KW-0001">2Fe-2S</keyword>
<dbReference type="PROSITE" id="PS00595">
    <property type="entry name" value="AA_TRANSFER_CLASS_5"/>
    <property type="match status" value="1"/>
</dbReference>
<keyword evidence="12" id="KW-0963">Cytoplasm</keyword>
<dbReference type="InterPro" id="IPR015424">
    <property type="entry name" value="PyrdxlP-dep_Trfase"/>
</dbReference>
<dbReference type="GO" id="GO:0030170">
    <property type="term" value="F:pyridoxal phosphate binding"/>
    <property type="evidence" value="ECO:0007669"/>
    <property type="project" value="UniProtKB-UniRule"/>
</dbReference>
<dbReference type="NCBIfam" id="NF002806">
    <property type="entry name" value="PRK02948.1"/>
    <property type="match status" value="1"/>
</dbReference>
<evidence type="ECO:0000256" key="2">
    <source>
        <dbReference type="ARBA" id="ARBA00003120"/>
    </source>
</evidence>
<dbReference type="GO" id="GO:1990221">
    <property type="term" value="C:L-cysteine desulfurase complex"/>
    <property type="evidence" value="ECO:0007669"/>
    <property type="project" value="UniProtKB-ARBA"/>
</dbReference>
<evidence type="ECO:0000259" key="14">
    <source>
        <dbReference type="Pfam" id="PF00266"/>
    </source>
</evidence>
<dbReference type="Gene3D" id="3.40.640.10">
    <property type="entry name" value="Type I PLP-dependent aspartate aminotransferase-like (Major domain)"/>
    <property type="match status" value="1"/>
</dbReference>
<keyword evidence="7 12" id="KW-0479">Metal-binding</keyword>
<feature type="modified residue" description="N6-(pyridoxal phosphate)lysine" evidence="12">
    <location>
        <position position="224"/>
    </location>
</feature>
<name>A0A0F3P9C1_ORITS</name>
<feature type="binding site" evidence="12">
    <location>
        <begin position="92"/>
        <end position="93"/>
    </location>
    <ligand>
        <name>pyridoxal 5'-phosphate</name>
        <dbReference type="ChEBI" id="CHEBI:597326"/>
    </ligand>
</feature>
<dbReference type="NCBIfam" id="TIGR02006">
    <property type="entry name" value="IscS"/>
    <property type="match status" value="1"/>
</dbReference>
<comment type="caution">
    <text evidence="12">Lacks conserved residue(s) required for the propagation of feature annotation.</text>
</comment>
<dbReference type="InterPro" id="IPR015421">
    <property type="entry name" value="PyrdxlP-dep_Trfase_major"/>
</dbReference>
<dbReference type="GO" id="GO:0031071">
    <property type="term" value="F:cysteine desulfurase activity"/>
    <property type="evidence" value="ECO:0007669"/>
    <property type="project" value="UniProtKB-UniRule"/>
</dbReference>
<dbReference type="Gene3D" id="3.90.1150.10">
    <property type="entry name" value="Aspartate Aminotransferase, domain 1"/>
    <property type="match status" value="1"/>
</dbReference>
<comment type="caution">
    <text evidence="15">The sequence shown here is derived from an EMBL/GenBank/DDBJ whole genome shotgun (WGS) entry which is preliminary data.</text>
</comment>
<dbReference type="PIRSF" id="PIRSF005572">
    <property type="entry name" value="NifS"/>
    <property type="match status" value="1"/>
</dbReference>
<dbReference type="GO" id="GO:0051537">
    <property type="term" value="F:2 iron, 2 sulfur cluster binding"/>
    <property type="evidence" value="ECO:0007669"/>
    <property type="project" value="UniProtKB-UniRule"/>
</dbReference>
<evidence type="ECO:0000256" key="7">
    <source>
        <dbReference type="ARBA" id="ARBA00022723"/>
    </source>
</evidence>
<evidence type="ECO:0000256" key="1">
    <source>
        <dbReference type="ARBA" id="ARBA00001933"/>
    </source>
</evidence>
<comment type="catalytic activity">
    <reaction evidence="11 12">
        <text>(sulfur carrier)-H + L-cysteine = (sulfur carrier)-SH + L-alanine</text>
        <dbReference type="Rhea" id="RHEA:43892"/>
        <dbReference type="Rhea" id="RHEA-COMP:14737"/>
        <dbReference type="Rhea" id="RHEA-COMP:14739"/>
        <dbReference type="ChEBI" id="CHEBI:29917"/>
        <dbReference type="ChEBI" id="CHEBI:35235"/>
        <dbReference type="ChEBI" id="CHEBI:57972"/>
        <dbReference type="ChEBI" id="CHEBI:64428"/>
        <dbReference type="EC" id="2.8.1.7"/>
    </reaction>
</comment>
<dbReference type="InterPro" id="IPR000192">
    <property type="entry name" value="Aminotrans_V_dom"/>
</dbReference>
<sequence>MMNTSTKTAELRSKLKNNNVKFPIYMDYQATTPIDPRVVTAMLPYFTDKFGNPHSRSHLFGWESEEAVEVARKHVADLIKSDPGEIIFTSGATEANNLAIKGVVDFYSNDKKNHIITVMTEHKCVINTCRHLEQKGIKVTYLPVNSNGLIDINNLKNAISDSTIMVSITTVNSEIGVIQPIEAIGQICRERKVFFHTDIAQAFGKIPIDVTKYNIDLASISAHKIYGPKGIGALYVRKRPRIRISPIIHGGGQERGMRSGTVPTHLVVGFGEAARIANIEMFEEYNRIQKMFSKFVNYILNHIPQTYLNGDIKSRYPGSINISFACVEGESLILALKDLAISSGSACTSASLEPSYVLKAIGVDEDLAHTSLRFSIGRFTTEEEVDYAVSLIVDQVNQLRDISPLWEMTQKGIDIKQINWSVH</sequence>
<dbReference type="EC" id="2.8.1.7" evidence="12"/>
<dbReference type="InterPro" id="IPR010240">
    <property type="entry name" value="Cys_deSase_IscS"/>
</dbReference>
<comment type="similarity">
    <text evidence="4 12">Belongs to the class-V pyridoxal-phosphate-dependent aminotransferase family. NifS/IscS subfamily.</text>
</comment>
<dbReference type="PANTHER" id="PTHR11601:SF34">
    <property type="entry name" value="CYSTEINE DESULFURASE"/>
    <property type="match status" value="1"/>
</dbReference>
<evidence type="ECO:0000256" key="5">
    <source>
        <dbReference type="ARBA" id="ARBA00022679"/>
    </source>
</evidence>
<evidence type="ECO:0000256" key="12">
    <source>
        <dbReference type="HAMAP-Rule" id="MF_00331"/>
    </source>
</evidence>
<comment type="function">
    <text evidence="2">Catalyzes the removal of elemental sulfur atoms from cysteine to produce alanine. Seems to participate in the biosynthesis of the nitrogenase metalloclusters by providing the inorganic sulfur required for the Fe-S core formation.</text>
</comment>
<dbReference type="InterPro" id="IPR020578">
    <property type="entry name" value="Aminotrans_V_PyrdxlP_BS"/>
</dbReference>
<dbReference type="Proteomes" id="UP000033671">
    <property type="component" value="Unassembled WGS sequence"/>
</dbReference>
<evidence type="ECO:0000313" key="15">
    <source>
        <dbReference type="EMBL" id="KJV76506.1"/>
    </source>
</evidence>
<comment type="pathway">
    <text evidence="3 12">Cofactor biosynthesis; iron-sulfur cluster biosynthesis.</text>
</comment>
<dbReference type="PANTHER" id="PTHR11601">
    <property type="entry name" value="CYSTEINE DESULFURYLASE FAMILY MEMBER"/>
    <property type="match status" value="1"/>
</dbReference>
<dbReference type="FunFam" id="3.90.1150.10:FF:000002">
    <property type="entry name" value="Cysteine desulfurase IscS"/>
    <property type="match status" value="1"/>
</dbReference>